<dbReference type="PROSITE" id="PS01011">
    <property type="entry name" value="FOLYLPOLYGLU_SYNT_1"/>
    <property type="match status" value="1"/>
</dbReference>
<keyword evidence="6 7" id="KW-0573">Peptidoglycan synthesis</keyword>
<dbReference type="Pfam" id="PF02875">
    <property type="entry name" value="Mur_ligase_C"/>
    <property type="match status" value="1"/>
</dbReference>
<dbReference type="GO" id="GO:0008764">
    <property type="term" value="F:UDP-N-acetylmuramoylalanine-D-glutamate ligase activity"/>
    <property type="evidence" value="ECO:0007669"/>
    <property type="project" value="UniProtKB-EC"/>
</dbReference>
<accession>A0ABS6SFN3</accession>
<feature type="domain" description="Mur ligase C-terminal" evidence="8">
    <location>
        <begin position="292"/>
        <end position="402"/>
    </location>
</feature>
<gene>
    <name evidence="6 10" type="primary">murD</name>
    <name evidence="10" type="ORF">KCG44_10505</name>
</gene>
<comment type="subcellular location">
    <subcellularLocation>
        <location evidence="6 7">Cytoplasm</location>
    </subcellularLocation>
</comment>
<comment type="catalytic activity">
    <reaction evidence="6 7">
        <text>UDP-N-acetyl-alpha-D-muramoyl-L-alanine + D-glutamate + ATP = UDP-N-acetyl-alpha-D-muramoyl-L-alanyl-D-glutamate + ADP + phosphate + H(+)</text>
        <dbReference type="Rhea" id="RHEA:16429"/>
        <dbReference type="ChEBI" id="CHEBI:15378"/>
        <dbReference type="ChEBI" id="CHEBI:29986"/>
        <dbReference type="ChEBI" id="CHEBI:30616"/>
        <dbReference type="ChEBI" id="CHEBI:43474"/>
        <dbReference type="ChEBI" id="CHEBI:83898"/>
        <dbReference type="ChEBI" id="CHEBI:83900"/>
        <dbReference type="ChEBI" id="CHEBI:456216"/>
        <dbReference type="EC" id="6.3.2.9"/>
    </reaction>
</comment>
<dbReference type="HAMAP" id="MF_00639">
    <property type="entry name" value="MurD"/>
    <property type="match status" value="1"/>
</dbReference>
<sequence length="428" mass="44515">MITSAAFAGLSYHVLGLARTGLSVVEALLASGAEVAAWDSREEARAALPAGVSLADPMETDLSGYHALVISPGVPLNTHPLSARAAAAGTPIIGDVELFAQARAGLPPHKVVGITGTNGKSTVTALIHHVLRAAGVPTSMGGNIGLPILSQDPLPVGGVHVLELSSYQIDLTRTLACEVAMLLNISPDHLDRYDGSMDKYAASKARLFEMQYGAGSAVISGADQWSAAIRAAHAERMAALTGDLLDQQESWPALQGPHNRQNAAASIAALRRLDIADAAILAGFESFPGLPHRMERIGVRGGIAYVNDSKATNPESAAPALAAFAPIHWILGGKVKGADLDACMPYLDRVAAAYLIGEGGPVFGNVLRGRVPELVQAGTLENAVKIASAKASPGDTVLLSPAAASFDQFRDFEERGDIFRALVERLPA</sequence>
<proteinExistence type="inferred from homology"/>
<dbReference type="Proteomes" id="UP000722336">
    <property type="component" value="Unassembled WGS sequence"/>
</dbReference>
<dbReference type="InterPro" id="IPR013221">
    <property type="entry name" value="Mur_ligase_cen"/>
</dbReference>
<evidence type="ECO:0000259" key="8">
    <source>
        <dbReference type="Pfam" id="PF02875"/>
    </source>
</evidence>
<feature type="binding site" evidence="6">
    <location>
        <begin position="116"/>
        <end position="122"/>
    </location>
    <ligand>
        <name>ATP</name>
        <dbReference type="ChEBI" id="CHEBI:30616"/>
    </ligand>
</feature>
<evidence type="ECO:0000313" key="10">
    <source>
        <dbReference type="EMBL" id="MBV7257212.1"/>
    </source>
</evidence>
<dbReference type="InterPro" id="IPR018109">
    <property type="entry name" value="Folylpolyglutamate_synth_CS"/>
</dbReference>
<dbReference type="PANTHER" id="PTHR43692">
    <property type="entry name" value="UDP-N-ACETYLMURAMOYLALANINE--D-GLUTAMATE LIGASE"/>
    <property type="match status" value="1"/>
</dbReference>
<comment type="caution">
    <text evidence="10">The sequence shown here is derived from an EMBL/GenBank/DDBJ whole genome shotgun (WGS) entry which is preliminary data.</text>
</comment>
<comment type="function">
    <text evidence="6 7">Cell wall formation. Catalyzes the addition of glutamate to the nucleotide precursor UDP-N-acetylmuramoyl-L-alanine (UMA).</text>
</comment>
<evidence type="ECO:0000256" key="6">
    <source>
        <dbReference type="HAMAP-Rule" id="MF_00639"/>
    </source>
</evidence>
<keyword evidence="2 6" id="KW-0132">Cell division</keyword>
<evidence type="ECO:0000256" key="1">
    <source>
        <dbReference type="ARBA" id="ARBA00022598"/>
    </source>
</evidence>
<dbReference type="RefSeq" id="WP_218446038.1">
    <property type="nucleotide sequence ID" value="NZ_JAGSPA010000003.1"/>
</dbReference>
<dbReference type="NCBIfam" id="TIGR01087">
    <property type="entry name" value="murD"/>
    <property type="match status" value="1"/>
</dbReference>
<dbReference type="PANTHER" id="PTHR43692:SF1">
    <property type="entry name" value="UDP-N-ACETYLMURAMOYLALANINE--D-GLUTAMATE LIGASE"/>
    <property type="match status" value="1"/>
</dbReference>
<evidence type="ECO:0000256" key="5">
    <source>
        <dbReference type="ARBA" id="ARBA00023306"/>
    </source>
</evidence>
<dbReference type="Pfam" id="PF08245">
    <property type="entry name" value="Mur_ligase_M"/>
    <property type="match status" value="1"/>
</dbReference>
<dbReference type="EC" id="6.3.2.9" evidence="6 7"/>
<keyword evidence="11" id="KW-1185">Reference proteome</keyword>
<comment type="similarity">
    <text evidence="6">Belongs to the MurCDEF family.</text>
</comment>
<evidence type="ECO:0000259" key="9">
    <source>
        <dbReference type="Pfam" id="PF08245"/>
    </source>
</evidence>
<evidence type="ECO:0000313" key="11">
    <source>
        <dbReference type="Proteomes" id="UP000722336"/>
    </source>
</evidence>
<dbReference type="InterPro" id="IPR004101">
    <property type="entry name" value="Mur_ligase_C"/>
</dbReference>
<keyword evidence="1 6" id="KW-0436">Ligase</keyword>
<dbReference type="InterPro" id="IPR005762">
    <property type="entry name" value="MurD"/>
</dbReference>
<keyword evidence="6 7" id="KW-0133">Cell shape</keyword>
<evidence type="ECO:0000256" key="2">
    <source>
        <dbReference type="ARBA" id="ARBA00022618"/>
    </source>
</evidence>
<organism evidence="10 11">
    <name type="scientific">Pacificimonas pallii</name>
    <dbReference type="NCBI Taxonomy" id="2827236"/>
    <lineage>
        <taxon>Bacteria</taxon>
        <taxon>Pseudomonadati</taxon>
        <taxon>Pseudomonadota</taxon>
        <taxon>Alphaproteobacteria</taxon>
        <taxon>Sphingomonadales</taxon>
        <taxon>Sphingosinicellaceae</taxon>
        <taxon>Pacificimonas</taxon>
    </lineage>
</organism>
<keyword evidence="5 6" id="KW-0131">Cell cycle</keyword>
<protein>
    <recommendedName>
        <fullName evidence="6 7">UDP-N-acetylmuramoylalanine--D-glutamate ligase</fullName>
        <ecNumber evidence="6 7">6.3.2.9</ecNumber>
    </recommendedName>
    <alternativeName>
        <fullName evidence="6">D-glutamic acid-adding enzyme</fullName>
    </alternativeName>
    <alternativeName>
        <fullName evidence="6">UDP-N-acetylmuramoyl-L-alanyl-D-glutamate synthetase</fullName>
    </alternativeName>
</protein>
<evidence type="ECO:0000256" key="3">
    <source>
        <dbReference type="ARBA" id="ARBA00022741"/>
    </source>
</evidence>
<comment type="pathway">
    <text evidence="6 7">Cell wall biogenesis; peptidoglycan biosynthesis.</text>
</comment>
<name>A0ABS6SFN3_9SPHN</name>
<dbReference type="EMBL" id="JAGSPA010000003">
    <property type="protein sequence ID" value="MBV7257212.1"/>
    <property type="molecule type" value="Genomic_DNA"/>
</dbReference>
<keyword evidence="6 7" id="KW-0961">Cell wall biogenesis/degradation</keyword>
<reference evidence="10 11" key="1">
    <citation type="submission" date="2021-04" db="EMBL/GenBank/DDBJ databases">
        <authorList>
            <person name="Pira H."/>
            <person name="Risdian C."/>
            <person name="Wink J."/>
        </authorList>
    </citation>
    <scope>NUCLEOTIDE SEQUENCE [LARGE SCALE GENOMIC DNA]</scope>
    <source>
        <strain evidence="10 11">WHA3</strain>
    </source>
</reference>
<keyword evidence="3 6" id="KW-0547">Nucleotide-binding</keyword>
<evidence type="ECO:0000256" key="7">
    <source>
        <dbReference type="RuleBase" id="RU003664"/>
    </source>
</evidence>
<dbReference type="Pfam" id="PF21799">
    <property type="entry name" value="MurD-like_N"/>
    <property type="match status" value="1"/>
</dbReference>
<keyword evidence="6" id="KW-0963">Cytoplasm</keyword>
<feature type="domain" description="Mur ligase central" evidence="9">
    <location>
        <begin position="114"/>
        <end position="236"/>
    </location>
</feature>
<evidence type="ECO:0000256" key="4">
    <source>
        <dbReference type="ARBA" id="ARBA00022840"/>
    </source>
</evidence>
<keyword evidence="4 6" id="KW-0067">ATP-binding</keyword>